<dbReference type="Proteomes" id="UP000245999">
    <property type="component" value="Chromosome"/>
</dbReference>
<dbReference type="PANTHER" id="PTHR47197">
    <property type="entry name" value="PROTEIN NIRF"/>
    <property type="match status" value="1"/>
</dbReference>
<dbReference type="InterPro" id="IPR051200">
    <property type="entry name" value="Host-pathogen_enzymatic-act"/>
</dbReference>
<evidence type="ECO:0008006" key="4">
    <source>
        <dbReference type="Google" id="ProtNLM"/>
    </source>
</evidence>
<keyword evidence="3" id="KW-1185">Reference proteome</keyword>
<evidence type="ECO:0000313" key="2">
    <source>
        <dbReference type="EMBL" id="AWM32237.1"/>
    </source>
</evidence>
<feature type="signal peptide" evidence="1">
    <location>
        <begin position="1"/>
        <end position="19"/>
    </location>
</feature>
<feature type="chain" id="PRO_5016465531" description="YncE family protein" evidence="1">
    <location>
        <begin position="20"/>
        <end position="335"/>
    </location>
</feature>
<proteinExistence type="predicted"/>
<dbReference type="InterPro" id="IPR015943">
    <property type="entry name" value="WD40/YVTN_repeat-like_dom_sf"/>
</dbReference>
<dbReference type="Gene3D" id="2.130.10.10">
    <property type="entry name" value="YVTN repeat-like/Quinoprotein amine dehydrogenase"/>
    <property type="match status" value="2"/>
</dbReference>
<sequence>MRKPYFLAALLWPATIAHAQPTPTYWVSAAFAVKGGGGYDYLTVDPASDKLYVAHGAQVDILNKNTGASIGIIPVEKDAHGIALVPSLGKGYISNGTMNQVLVFDLATNKILARVPTGNFTDAIFYDDFSKKVITCNGRSKNMTVIDPTHDTVVATIQLSGWPETALSDGKGHIYVNNAEKAEVTVVDAATFKITHRWPNTPGTGASGLSMDRATMRLFATCGNQRMIVMDATNGRVLASFPTGEGADGAGFDNRFKTAYSANGEGTLTVIQELSANKFMLVGNVVTKPGTRTIAVDQTTHKVYLPSAVFKPATKDTFRPEMIPGTFKILTVQRK</sequence>
<dbReference type="OrthoDB" id="7187796at2"/>
<protein>
    <recommendedName>
        <fullName evidence="4">YncE family protein</fullName>
    </recommendedName>
</protein>
<keyword evidence="1" id="KW-0732">Signal</keyword>
<dbReference type="KEGG" id="hnv:DDQ68_05170"/>
<accession>A0A2Z3GKJ9</accession>
<dbReference type="PANTHER" id="PTHR47197:SF3">
    <property type="entry name" value="DIHYDRO-HEME D1 DEHYDROGENASE"/>
    <property type="match status" value="1"/>
</dbReference>
<dbReference type="SUPFAM" id="SSF51004">
    <property type="entry name" value="C-terminal (heme d1) domain of cytochrome cd1-nitrite reductase"/>
    <property type="match status" value="1"/>
</dbReference>
<name>A0A2Z3GKJ9_9BACT</name>
<dbReference type="EMBL" id="CP029145">
    <property type="protein sequence ID" value="AWM32237.1"/>
    <property type="molecule type" value="Genomic_DNA"/>
</dbReference>
<reference evidence="3" key="1">
    <citation type="submission" date="2018-04" db="EMBL/GenBank/DDBJ databases">
        <title>Complete genome of Antarctic heterotrophic bacterium Hymenobacter nivis.</title>
        <authorList>
            <person name="Terashima M."/>
        </authorList>
    </citation>
    <scope>NUCLEOTIDE SEQUENCE [LARGE SCALE GENOMIC DNA]</scope>
    <source>
        <strain evidence="3">NBRC 111535</strain>
    </source>
</reference>
<evidence type="ECO:0000256" key="1">
    <source>
        <dbReference type="SAM" id="SignalP"/>
    </source>
</evidence>
<dbReference type="AlphaFoldDB" id="A0A2Z3GKJ9"/>
<evidence type="ECO:0000313" key="3">
    <source>
        <dbReference type="Proteomes" id="UP000245999"/>
    </source>
</evidence>
<gene>
    <name evidence="2" type="ORF">DDQ68_05170</name>
</gene>
<dbReference type="InterPro" id="IPR011048">
    <property type="entry name" value="Haem_d1_sf"/>
</dbReference>
<organism evidence="2 3">
    <name type="scientific">Hymenobacter nivis</name>
    <dbReference type="NCBI Taxonomy" id="1850093"/>
    <lineage>
        <taxon>Bacteria</taxon>
        <taxon>Pseudomonadati</taxon>
        <taxon>Bacteroidota</taxon>
        <taxon>Cytophagia</taxon>
        <taxon>Cytophagales</taxon>
        <taxon>Hymenobacteraceae</taxon>
        <taxon>Hymenobacter</taxon>
    </lineage>
</organism>